<comment type="caution">
    <text evidence="4">The sequence shown here is derived from an EMBL/GenBank/DDBJ whole genome shotgun (WGS) entry which is preliminary data.</text>
</comment>
<evidence type="ECO:0000256" key="3">
    <source>
        <dbReference type="ARBA" id="ARBA00023002"/>
    </source>
</evidence>
<dbReference type="NCBIfam" id="TIGR00715">
    <property type="entry name" value="precor6x_red"/>
    <property type="match status" value="1"/>
</dbReference>
<dbReference type="EMBL" id="JBHLTC010000029">
    <property type="protein sequence ID" value="MFC0626890.1"/>
    <property type="molecule type" value="Genomic_DNA"/>
</dbReference>
<reference evidence="4 5" key="1">
    <citation type="submission" date="2024-09" db="EMBL/GenBank/DDBJ databases">
        <authorList>
            <person name="Sun Q."/>
            <person name="Mori K."/>
        </authorList>
    </citation>
    <scope>NUCLEOTIDE SEQUENCE [LARGE SCALE GENOMIC DNA]</scope>
    <source>
        <strain evidence="4 5">CGMCC 1.15906</strain>
    </source>
</reference>
<evidence type="ECO:0000256" key="1">
    <source>
        <dbReference type="ARBA" id="ARBA00004953"/>
    </source>
</evidence>
<dbReference type="RefSeq" id="WP_380050976.1">
    <property type="nucleotide sequence ID" value="NZ_JBHLTC010000029.1"/>
</dbReference>
<proteinExistence type="predicted"/>
<dbReference type="Pfam" id="PF02571">
    <property type="entry name" value="CbiJ"/>
    <property type="match status" value="1"/>
</dbReference>
<comment type="pathway">
    <text evidence="1">Cofactor biosynthesis; adenosylcobalamin biosynthesis.</text>
</comment>
<protein>
    <submittedName>
        <fullName evidence="4">Cobalt-precorrin-6A reductase</fullName>
        <ecNumber evidence="4">1.3.1.106</ecNumber>
    </submittedName>
</protein>
<evidence type="ECO:0000256" key="2">
    <source>
        <dbReference type="ARBA" id="ARBA00022573"/>
    </source>
</evidence>
<dbReference type="PANTHER" id="PTHR36925:SF1">
    <property type="entry name" value="COBALT-PRECORRIN-6A REDUCTASE"/>
    <property type="match status" value="1"/>
</dbReference>
<dbReference type="PANTHER" id="PTHR36925">
    <property type="entry name" value="COBALT-PRECORRIN-6A REDUCTASE"/>
    <property type="match status" value="1"/>
</dbReference>
<gene>
    <name evidence="4" type="ORF">ACFFGN_22610</name>
</gene>
<dbReference type="InterPro" id="IPR003723">
    <property type="entry name" value="Precorrin-6x_reduct"/>
</dbReference>
<evidence type="ECO:0000313" key="4">
    <source>
        <dbReference type="EMBL" id="MFC0626890.1"/>
    </source>
</evidence>
<dbReference type="EC" id="1.3.1.106" evidence="4"/>
<name>A0ABV6QQS2_9ACTN</name>
<dbReference type="GO" id="GO:0016491">
    <property type="term" value="F:oxidoreductase activity"/>
    <property type="evidence" value="ECO:0007669"/>
    <property type="project" value="UniProtKB-KW"/>
</dbReference>
<evidence type="ECO:0000313" key="5">
    <source>
        <dbReference type="Proteomes" id="UP001589890"/>
    </source>
</evidence>
<sequence>MKVLLLGGTGEAREVARLLADEHEVVSSLAGRVKDPKLPVGQVRHGGFGGVEGLAAYLRAERVDALVDATHPFAATMTAHAAQAAREVGVPLLLVRRPGWTPQPSDTWHWVDDLAEAAQALPGVGTRAFVTTGRQGLAAFAAAEGRVWMLARCVEPPEPVPAWCELILARGPYSLQDELNLLQEHRIDVLVTKDSGGGMTAAKLEAARALGIPVVVVRRPSVPEDVELVTEPAQVVEWLQGRR</sequence>
<keyword evidence="3 4" id="KW-0560">Oxidoreductase</keyword>
<organism evidence="4 5">
    <name type="scientific">Kribbella deserti</name>
    <dbReference type="NCBI Taxonomy" id="1926257"/>
    <lineage>
        <taxon>Bacteria</taxon>
        <taxon>Bacillati</taxon>
        <taxon>Actinomycetota</taxon>
        <taxon>Actinomycetes</taxon>
        <taxon>Propionibacteriales</taxon>
        <taxon>Kribbellaceae</taxon>
        <taxon>Kribbella</taxon>
    </lineage>
</organism>
<accession>A0ABV6QQS2</accession>
<dbReference type="PROSITE" id="PS51014">
    <property type="entry name" value="COBK_CBIJ"/>
    <property type="match status" value="1"/>
</dbReference>
<keyword evidence="2" id="KW-0169">Cobalamin biosynthesis</keyword>
<dbReference type="Proteomes" id="UP001589890">
    <property type="component" value="Unassembled WGS sequence"/>
</dbReference>
<keyword evidence="5" id="KW-1185">Reference proteome</keyword>
<dbReference type="NCBIfam" id="NF005968">
    <property type="entry name" value="PRK08057.1-2"/>
    <property type="match status" value="1"/>
</dbReference>